<comment type="similarity">
    <text evidence="1">Belongs to the short-chain dehydrogenases/reductases (SDR) family.</text>
</comment>
<evidence type="ECO:0000256" key="3">
    <source>
        <dbReference type="ARBA" id="ARBA00023002"/>
    </source>
</evidence>
<evidence type="ECO:0000256" key="1">
    <source>
        <dbReference type="ARBA" id="ARBA00006484"/>
    </source>
</evidence>
<protein>
    <submittedName>
        <fullName evidence="4">NAD(P)-binding protein</fullName>
    </submittedName>
</protein>
<organism evidence="4 5">
    <name type="scientific">Aureobasidium pullulans</name>
    <name type="common">Black yeast</name>
    <name type="synonym">Pullularia pullulans</name>
    <dbReference type="NCBI Taxonomy" id="5580"/>
    <lineage>
        <taxon>Eukaryota</taxon>
        <taxon>Fungi</taxon>
        <taxon>Dikarya</taxon>
        <taxon>Ascomycota</taxon>
        <taxon>Pezizomycotina</taxon>
        <taxon>Dothideomycetes</taxon>
        <taxon>Dothideomycetidae</taxon>
        <taxon>Dothideales</taxon>
        <taxon>Saccotheciaceae</taxon>
        <taxon>Aureobasidium</taxon>
    </lineage>
</organism>
<name>A0A4T0BEV6_AURPU</name>
<dbReference type="InterPro" id="IPR036291">
    <property type="entry name" value="NAD(P)-bd_dom_sf"/>
</dbReference>
<reference evidence="4 5" key="1">
    <citation type="submission" date="2018-10" db="EMBL/GenBank/DDBJ databases">
        <title>Fifty Aureobasidium pullulans genomes reveal a recombining polyextremotolerant generalist.</title>
        <authorList>
            <person name="Gostincar C."/>
            <person name="Turk M."/>
            <person name="Zajc J."/>
            <person name="Gunde-Cimerman N."/>
        </authorList>
    </citation>
    <scope>NUCLEOTIDE SEQUENCE [LARGE SCALE GENOMIC DNA]</scope>
    <source>
        <strain evidence="4 5">EXF-1645</strain>
    </source>
</reference>
<dbReference type="GO" id="GO:0016614">
    <property type="term" value="F:oxidoreductase activity, acting on CH-OH group of donors"/>
    <property type="evidence" value="ECO:0007669"/>
    <property type="project" value="UniProtKB-ARBA"/>
</dbReference>
<proteinExistence type="inferred from homology"/>
<dbReference type="Gene3D" id="3.40.50.720">
    <property type="entry name" value="NAD(P)-binding Rossmann-like Domain"/>
    <property type="match status" value="1"/>
</dbReference>
<keyword evidence="3" id="KW-0560">Oxidoreductase</keyword>
<dbReference type="EMBL" id="QZBZ01000220">
    <property type="protein sequence ID" value="TIA32846.1"/>
    <property type="molecule type" value="Genomic_DNA"/>
</dbReference>
<dbReference type="AlphaFoldDB" id="A0A4T0BEV6"/>
<dbReference type="PANTHER" id="PTHR48107:SF7">
    <property type="entry name" value="RE15974P"/>
    <property type="match status" value="1"/>
</dbReference>
<dbReference type="InterPro" id="IPR002347">
    <property type="entry name" value="SDR_fam"/>
</dbReference>
<dbReference type="PANTHER" id="PTHR48107">
    <property type="entry name" value="NADPH-DEPENDENT ALDEHYDE REDUCTASE-LIKE PROTEIN, CHLOROPLASTIC-RELATED"/>
    <property type="match status" value="1"/>
</dbReference>
<dbReference type="Proteomes" id="UP000308724">
    <property type="component" value="Unassembled WGS sequence"/>
</dbReference>
<keyword evidence="2" id="KW-0521">NADP</keyword>
<evidence type="ECO:0000256" key="2">
    <source>
        <dbReference type="ARBA" id="ARBA00022857"/>
    </source>
</evidence>
<comment type="caution">
    <text evidence="4">The sequence shown here is derived from an EMBL/GenBank/DDBJ whole genome shotgun (WGS) entry which is preliminary data.</text>
</comment>
<sequence length="289" mass="30887">MAIRGRTEGVLPIHLPSLFHSHLIIFHFIISRNLIPKHSSYPNTSMAQPDKKIALITGGSQGIGAATARVLVDKGFFVVINYSNNVQAAKKVIEDLGRENATSIMADASRVDEIENMVNTVVSMFGRIDALIANAAKLGLQDISETTEEGFDALFAINVKGPYFLAQKAAPHMPPGSHIVLLSTTQCHASTVTSNYLLYTMTKGAIEQMARVLAKGLGPKGIFVNAVAPGPTSTELFLNGKSKQLLDTLAGLNPHNRIGEPKDVAEAVGFLTQNQWVSGQVVKANGGMA</sequence>
<accession>A0A4T0BEV6</accession>
<evidence type="ECO:0000313" key="4">
    <source>
        <dbReference type="EMBL" id="TIA32846.1"/>
    </source>
</evidence>
<dbReference type="PRINTS" id="PR00081">
    <property type="entry name" value="GDHRDH"/>
</dbReference>
<dbReference type="SUPFAM" id="SSF51735">
    <property type="entry name" value="NAD(P)-binding Rossmann-fold domains"/>
    <property type="match status" value="1"/>
</dbReference>
<evidence type="ECO:0000313" key="5">
    <source>
        <dbReference type="Proteomes" id="UP000308724"/>
    </source>
</evidence>
<gene>
    <name evidence="4" type="ORF">D6C78_07947</name>
</gene>
<dbReference type="Pfam" id="PF13561">
    <property type="entry name" value="adh_short_C2"/>
    <property type="match status" value="1"/>
</dbReference>
<dbReference type="FunFam" id="3.40.50.720:FF:000084">
    <property type="entry name" value="Short-chain dehydrogenase reductase"/>
    <property type="match status" value="1"/>
</dbReference>